<keyword evidence="2" id="KW-1185">Reference proteome</keyword>
<organism evidence="2 3">
    <name type="scientific">Mus caroli</name>
    <name type="common">Ryukyu mouse</name>
    <name type="synonym">Ricefield mouse</name>
    <dbReference type="NCBI Taxonomy" id="10089"/>
    <lineage>
        <taxon>Eukaryota</taxon>
        <taxon>Metazoa</taxon>
        <taxon>Chordata</taxon>
        <taxon>Craniata</taxon>
        <taxon>Vertebrata</taxon>
        <taxon>Euteleostomi</taxon>
        <taxon>Mammalia</taxon>
        <taxon>Eutheria</taxon>
        <taxon>Euarchontoglires</taxon>
        <taxon>Glires</taxon>
        <taxon>Rodentia</taxon>
        <taxon>Myomorpha</taxon>
        <taxon>Muroidea</taxon>
        <taxon>Muridae</taxon>
        <taxon>Murinae</taxon>
        <taxon>Mus</taxon>
        <taxon>Mus</taxon>
    </lineage>
</organism>
<proteinExistence type="predicted"/>
<sequence>MGTARGPRALPADPAATHPESAAPSPNGPKTWPRGLKSRRAGAFAPPRVGASASASHRFPAVRRKLEGGASARPAVPLAPGPVAPAAVATLLTDTQGHSPEALPPSPAPPLLTRVRRANASASPEPQPPPSLWRPRPRRRHLGSGRK</sequence>
<dbReference type="GeneID" id="110293590"/>
<evidence type="ECO:0000313" key="2">
    <source>
        <dbReference type="Proteomes" id="UP000515126"/>
    </source>
</evidence>
<name>A0A6P5PPU6_MUSCR</name>
<dbReference type="RefSeq" id="XP_021017130.1">
    <property type="nucleotide sequence ID" value="XM_021161471.1"/>
</dbReference>
<accession>A0A6P5PPU6</accession>
<dbReference type="Proteomes" id="UP000515126">
    <property type="component" value="Chromosome 4"/>
</dbReference>
<feature type="region of interest" description="Disordered" evidence="1">
    <location>
        <begin position="1"/>
        <end position="147"/>
    </location>
</feature>
<dbReference type="KEGG" id="mcal:110293590"/>
<reference evidence="3" key="1">
    <citation type="submission" date="2025-08" db="UniProtKB">
        <authorList>
            <consortium name="RefSeq"/>
        </authorList>
    </citation>
    <scope>IDENTIFICATION</scope>
</reference>
<protein>
    <submittedName>
        <fullName evidence="3">Atherin-like</fullName>
    </submittedName>
</protein>
<gene>
    <name evidence="3" type="primary">LOC110293590</name>
</gene>
<dbReference type="AlphaFoldDB" id="A0A6P5PPU6"/>
<feature type="compositionally biased region" description="Basic residues" evidence="1">
    <location>
        <begin position="135"/>
        <end position="147"/>
    </location>
</feature>
<evidence type="ECO:0000256" key="1">
    <source>
        <dbReference type="SAM" id="MobiDB-lite"/>
    </source>
</evidence>
<evidence type="ECO:0000313" key="3">
    <source>
        <dbReference type="RefSeq" id="XP_021017130.1"/>
    </source>
</evidence>